<evidence type="ECO:0000259" key="5">
    <source>
        <dbReference type="PROSITE" id="PS50949"/>
    </source>
</evidence>
<accession>A0A4R2IW21</accession>
<dbReference type="Pfam" id="PF02909">
    <property type="entry name" value="TetR_C_1"/>
    <property type="match status" value="1"/>
</dbReference>
<dbReference type="InterPro" id="IPR004111">
    <property type="entry name" value="Repressor_TetR_C"/>
</dbReference>
<dbReference type="InterPro" id="IPR036271">
    <property type="entry name" value="Tet_transcr_reg_TetR-rel_C_sf"/>
</dbReference>
<feature type="DNA-binding region" description="H-T-H motif" evidence="4">
    <location>
        <begin position="107"/>
        <end position="126"/>
    </location>
</feature>
<dbReference type="CDD" id="cd07377">
    <property type="entry name" value="WHTH_GntR"/>
    <property type="match status" value="1"/>
</dbReference>
<evidence type="ECO:0000256" key="3">
    <source>
        <dbReference type="ARBA" id="ARBA00023163"/>
    </source>
</evidence>
<dbReference type="Proteomes" id="UP000295573">
    <property type="component" value="Unassembled WGS sequence"/>
</dbReference>
<evidence type="ECO:0000256" key="1">
    <source>
        <dbReference type="ARBA" id="ARBA00023015"/>
    </source>
</evidence>
<dbReference type="PANTHER" id="PTHR44846">
    <property type="entry name" value="MANNOSYL-D-GLYCERATE TRANSPORT/METABOLISM SYSTEM REPRESSOR MNGR-RELATED"/>
    <property type="match status" value="1"/>
</dbReference>
<proteinExistence type="predicted"/>
<dbReference type="SMART" id="SM00345">
    <property type="entry name" value="HTH_GNTR"/>
    <property type="match status" value="1"/>
</dbReference>
<evidence type="ECO:0000259" key="6">
    <source>
        <dbReference type="PROSITE" id="PS50977"/>
    </source>
</evidence>
<dbReference type="OrthoDB" id="2570341at2"/>
<dbReference type="Gene3D" id="1.10.10.60">
    <property type="entry name" value="Homeodomain-like"/>
    <property type="match status" value="1"/>
</dbReference>
<dbReference type="InterPro" id="IPR009057">
    <property type="entry name" value="Homeodomain-like_sf"/>
</dbReference>
<keyword evidence="1" id="KW-0805">Transcription regulation</keyword>
<dbReference type="InterPro" id="IPR000524">
    <property type="entry name" value="Tscrpt_reg_HTH_GntR"/>
</dbReference>
<dbReference type="RefSeq" id="WP_132148509.1">
    <property type="nucleotide sequence ID" value="NZ_SLWR01000004.1"/>
</dbReference>
<dbReference type="EMBL" id="SLWR01000004">
    <property type="protein sequence ID" value="TCO48556.1"/>
    <property type="molecule type" value="Genomic_DNA"/>
</dbReference>
<gene>
    <name evidence="7" type="ORF">EV646_104378</name>
</gene>
<comment type="caution">
    <text evidence="7">The sequence shown here is derived from an EMBL/GenBank/DDBJ whole genome shotgun (WGS) entry which is preliminary data.</text>
</comment>
<reference evidence="7 8" key="1">
    <citation type="journal article" date="2015" name="Stand. Genomic Sci.">
        <title>Genomic Encyclopedia of Bacterial and Archaeal Type Strains, Phase III: the genomes of soil and plant-associated and newly described type strains.</title>
        <authorList>
            <person name="Whitman W.B."/>
            <person name="Woyke T."/>
            <person name="Klenk H.P."/>
            <person name="Zhou Y."/>
            <person name="Lilburn T.G."/>
            <person name="Beck B.J."/>
            <person name="De Vos P."/>
            <person name="Vandamme P."/>
            <person name="Eisen J.A."/>
            <person name="Garrity G."/>
            <person name="Hugenholtz P."/>
            <person name="Kyrpides N.C."/>
        </authorList>
    </citation>
    <scope>NUCLEOTIDE SEQUENCE [LARGE SCALE GENOMIC DNA]</scope>
    <source>
        <strain evidence="7 8">VKM Ac-2541</strain>
    </source>
</reference>
<dbReference type="PROSITE" id="PS50949">
    <property type="entry name" value="HTH_GNTR"/>
    <property type="match status" value="1"/>
</dbReference>
<organism evidence="7 8">
    <name type="scientific">Kribbella antiqua</name>
    <dbReference type="NCBI Taxonomy" id="2512217"/>
    <lineage>
        <taxon>Bacteria</taxon>
        <taxon>Bacillati</taxon>
        <taxon>Actinomycetota</taxon>
        <taxon>Actinomycetes</taxon>
        <taxon>Propionibacteriales</taxon>
        <taxon>Kribbellaceae</taxon>
        <taxon>Kribbella</taxon>
    </lineage>
</organism>
<dbReference type="SUPFAM" id="SSF46785">
    <property type="entry name" value="Winged helix' DNA-binding domain"/>
    <property type="match status" value="1"/>
</dbReference>
<dbReference type="PANTHER" id="PTHR44846:SF17">
    <property type="entry name" value="GNTR-FAMILY TRANSCRIPTIONAL REGULATOR"/>
    <property type="match status" value="1"/>
</dbReference>
<dbReference type="AlphaFoldDB" id="A0A4R2IW21"/>
<dbReference type="Gene3D" id="1.10.10.10">
    <property type="entry name" value="Winged helix-like DNA-binding domain superfamily/Winged helix DNA-binding domain"/>
    <property type="match status" value="1"/>
</dbReference>
<dbReference type="Gene3D" id="1.10.357.10">
    <property type="entry name" value="Tetracycline Repressor, domain 2"/>
    <property type="match status" value="1"/>
</dbReference>
<keyword evidence="3" id="KW-0804">Transcription</keyword>
<dbReference type="InterPro" id="IPR036388">
    <property type="entry name" value="WH-like_DNA-bd_sf"/>
</dbReference>
<feature type="domain" description="HTH gntR-type" evidence="5">
    <location>
        <begin position="3"/>
        <end position="71"/>
    </location>
</feature>
<dbReference type="SUPFAM" id="SSF48498">
    <property type="entry name" value="Tetracyclin repressor-like, C-terminal domain"/>
    <property type="match status" value="1"/>
</dbReference>
<dbReference type="Pfam" id="PF00440">
    <property type="entry name" value="TetR_N"/>
    <property type="match status" value="1"/>
</dbReference>
<keyword evidence="8" id="KW-1185">Reference proteome</keyword>
<sequence length="304" mass="33463">MGEAPYRLIAGELRRRIEAGELAPGDRVPSTRALVREFGVAMATATKALQVLQQLDLVEARPGVGTVVGAPRASARPSRVAPPELSRDEVVRRAIDIADAEGLQALSMRRIAGELGVATMALYRHVGGKDALVLKMVDTAIGEFAPPATQPANWRDAIEAVARRQWVAYRRHLWLASAISLSRPQLLPNLLPHTDAVLRALAPFKLDKSALMYTAISLFANIRGLALAMESEVQAEQDTGLTADEWADQYNNQLTTMISLENLTGFRALFEQDGFEFDYDLDQLFEFGLELVLDGLEMKLSRLR</sequence>
<feature type="domain" description="HTH tetR-type" evidence="6">
    <location>
        <begin position="84"/>
        <end position="144"/>
    </location>
</feature>
<dbReference type="GO" id="GO:0003677">
    <property type="term" value="F:DNA binding"/>
    <property type="evidence" value="ECO:0007669"/>
    <property type="project" value="UniProtKB-UniRule"/>
</dbReference>
<protein>
    <submittedName>
        <fullName evidence="7">TetR family transcriptional regulator</fullName>
    </submittedName>
</protein>
<dbReference type="InterPro" id="IPR036390">
    <property type="entry name" value="WH_DNA-bd_sf"/>
</dbReference>
<keyword evidence="2 4" id="KW-0238">DNA-binding</keyword>
<evidence type="ECO:0000313" key="8">
    <source>
        <dbReference type="Proteomes" id="UP000295573"/>
    </source>
</evidence>
<dbReference type="GO" id="GO:0045892">
    <property type="term" value="P:negative regulation of DNA-templated transcription"/>
    <property type="evidence" value="ECO:0007669"/>
    <property type="project" value="InterPro"/>
</dbReference>
<dbReference type="GO" id="GO:0003700">
    <property type="term" value="F:DNA-binding transcription factor activity"/>
    <property type="evidence" value="ECO:0007669"/>
    <property type="project" value="InterPro"/>
</dbReference>
<dbReference type="InterPro" id="IPR050679">
    <property type="entry name" value="Bact_HTH_transcr_reg"/>
</dbReference>
<name>A0A4R2IW21_9ACTN</name>
<evidence type="ECO:0000313" key="7">
    <source>
        <dbReference type="EMBL" id="TCO48556.1"/>
    </source>
</evidence>
<dbReference type="Pfam" id="PF00392">
    <property type="entry name" value="GntR"/>
    <property type="match status" value="1"/>
</dbReference>
<dbReference type="SUPFAM" id="SSF46689">
    <property type="entry name" value="Homeodomain-like"/>
    <property type="match status" value="1"/>
</dbReference>
<dbReference type="InterPro" id="IPR001647">
    <property type="entry name" value="HTH_TetR"/>
</dbReference>
<dbReference type="PROSITE" id="PS50977">
    <property type="entry name" value="HTH_TETR_2"/>
    <property type="match status" value="1"/>
</dbReference>
<evidence type="ECO:0000256" key="4">
    <source>
        <dbReference type="PROSITE-ProRule" id="PRU00335"/>
    </source>
</evidence>
<evidence type="ECO:0000256" key="2">
    <source>
        <dbReference type="ARBA" id="ARBA00023125"/>
    </source>
</evidence>